<dbReference type="EMBL" id="JACRSV010000001">
    <property type="protein sequence ID" value="MBC8559379.1"/>
    <property type="molecule type" value="Genomic_DNA"/>
</dbReference>
<evidence type="ECO:0000313" key="6">
    <source>
        <dbReference type="EMBL" id="MBC8559379.1"/>
    </source>
</evidence>
<dbReference type="GO" id="GO:0000976">
    <property type="term" value="F:transcription cis-regulatory region binding"/>
    <property type="evidence" value="ECO:0007669"/>
    <property type="project" value="TreeGrafter"/>
</dbReference>
<dbReference type="InterPro" id="IPR001647">
    <property type="entry name" value="HTH_TetR"/>
</dbReference>
<dbReference type="RefSeq" id="WP_249294273.1">
    <property type="nucleotide sequence ID" value="NZ_JACRSV010000001.1"/>
</dbReference>
<gene>
    <name evidence="6" type="ORF">H8710_04760</name>
</gene>
<dbReference type="GO" id="GO:0003700">
    <property type="term" value="F:DNA-binding transcription factor activity"/>
    <property type="evidence" value="ECO:0007669"/>
    <property type="project" value="TreeGrafter"/>
</dbReference>
<dbReference type="SUPFAM" id="SSF46689">
    <property type="entry name" value="Homeodomain-like"/>
    <property type="match status" value="1"/>
</dbReference>
<evidence type="ECO:0000256" key="2">
    <source>
        <dbReference type="ARBA" id="ARBA00023125"/>
    </source>
</evidence>
<dbReference type="PANTHER" id="PTHR30055">
    <property type="entry name" value="HTH-TYPE TRANSCRIPTIONAL REGULATOR RUTR"/>
    <property type="match status" value="1"/>
</dbReference>
<protein>
    <submittedName>
        <fullName evidence="6">TetR/AcrR family transcriptional regulator</fullName>
    </submittedName>
</protein>
<dbReference type="InterPro" id="IPR009057">
    <property type="entry name" value="Homeodomain-like_sf"/>
</dbReference>
<accession>A0A926I6V7</accession>
<proteinExistence type="predicted"/>
<keyword evidence="7" id="KW-1185">Reference proteome</keyword>
<feature type="domain" description="HTH tetR-type" evidence="5">
    <location>
        <begin position="18"/>
        <end position="78"/>
    </location>
</feature>
<organism evidence="6 7">
    <name type="scientific">Fumia xinanensis</name>
    <dbReference type="NCBI Taxonomy" id="2763659"/>
    <lineage>
        <taxon>Bacteria</taxon>
        <taxon>Bacillati</taxon>
        <taxon>Bacillota</taxon>
        <taxon>Clostridia</taxon>
        <taxon>Eubacteriales</taxon>
        <taxon>Oscillospiraceae</taxon>
        <taxon>Fumia</taxon>
    </lineage>
</organism>
<dbReference type="PROSITE" id="PS50977">
    <property type="entry name" value="HTH_TETR_2"/>
    <property type="match status" value="1"/>
</dbReference>
<dbReference type="PANTHER" id="PTHR30055:SF234">
    <property type="entry name" value="HTH-TYPE TRANSCRIPTIONAL REGULATOR BETI"/>
    <property type="match status" value="1"/>
</dbReference>
<keyword evidence="1" id="KW-0805">Transcription regulation</keyword>
<evidence type="ECO:0000259" key="5">
    <source>
        <dbReference type="PROSITE" id="PS50977"/>
    </source>
</evidence>
<reference evidence="6" key="1">
    <citation type="submission" date="2020-08" db="EMBL/GenBank/DDBJ databases">
        <title>Genome public.</title>
        <authorList>
            <person name="Liu C."/>
            <person name="Sun Q."/>
        </authorList>
    </citation>
    <scope>NUCLEOTIDE SEQUENCE</scope>
    <source>
        <strain evidence="6">NSJ-33</strain>
    </source>
</reference>
<sequence length="198" mass="22548">MNIVQFVYQGVVLMNTVVTSREQILDAAKEIAALEGATQISIRGVAKACGVSVGSIYNYFPTKSELVIAVIEDFWRGAFSGMPMEELTVLPLPDCFHRVYTSLESYMQTFQKSWLRELSHLEETEKQIGRSREEGYFSRIRSLFLTCLENDSKIPASLWSESFTKDDVVEFCFVNLITLLRAGKGEPFFREVLCRCLK</sequence>
<evidence type="ECO:0000256" key="4">
    <source>
        <dbReference type="PROSITE-ProRule" id="PRU00335"/>
    </source>
</evidence>
<dbReference type="Proteomes" id="UP000610760">
    <property type="component" value="Unassembled WGS sequence"/>
</dbReference>
<evidence type="ECO:0000313" key="7">
    <source>
        <dbReference type="Proteomes" id="UP000610760"/>
    </source>
</evidence>
<evidence type="ECO:0000256" key="3">
    <source>
        <dbReference type="ARBA" id="ARBA00023163"/>
    </source>
</evidence>
<name>A0A926I6V7_9FIRM</name>
<dbReference type="PRINTS" id="PR00455">
    <property type="entry name" value="HTHTETR"/>
</dbReference>
<evidence type="ECO:0000256" key="1">
    <source>
        <dbReference type="ARBA" id="ARBA00023015"/>
    </source>
</evidence>
<dbReference type="InterPro" id="IPR050109">
    <property type="entry name" value="HTH-type_TetR-like_transc_reg"/>
</dbReference>
<comment type="caution">
    <text evidence="6">The sequence shown here is derived from an EMBL/GenBank/DDBJ whole genome shotgun (WGS) entry which is preliminary data.</text>
</comment>
<dbReference type="Pfam" id="PF00440">
    <property type="entry name" value="TetR_N"/>
    <property type="match status" value="1"/>
</dbReference>
<feature type="DNA-binding region" description="H-T-H motif" evidence="4">
    <location>
        <begin position="41"/>
        <end position="60"/>
    </location>
</feature>
<keyword evidence="3" id="KW-0804">Transcription</keyword>
<dbReference type="Gene3D" id="1.10.357.10">
    <property type="entry name" value="Tetracycline Repressor, domain 2"/>
    <property type="match status" value="1"/>
</dbReference>
<dbReference type="AlphaFoldDB" id="A0A926I6V7"/>
<keyword evidence="2 4" id="KW-0238">DNA-binding</keyword>